<reference evidence="2 3" key="1">
    <citation type="journal article" date="2014" name="BMC Genomics">
        <title>Genome sequencing of four Aureobasidium pullulans varieties: biotechnological potential, stress tolerance, and description of new species.</title>
        <authorList>
            <person name="Gostin Ar C."/>
            <person name="Ohm R.A."/>
            <person name="Kogej T."/>
            <person name="Sonjak S."/>
            <person name="Turk M."/>
            <person name="Zajc J."/>
            <person name="Zalar P."/>
            <person name="Grube M."/>
            <person name="Sun H."/>
            <person name="Han J."/>
            <person name="Sharma A."/>
            <person name="Chiniquy J."/>
            <person name="Ngan C.Y."/>
            <person name="Lipzen A."/>
            <person name="Barry K."/>
            <person name="Grigoriev I.V."/>
            <person name="Gunde-Cimerman N."/>
        </authorList>
    </citation>
    <scope>NUCLEOTIDE SEQUENCE [LARGE SCALE GENOMIC DNA]</scope>
    <source>
        <strain evidence="2 3">EXF-150</strain>
    </source>
</reference>
<evidence type="ECO:0000313" key="2">
    <source>
        <dbReference type="EMBL" id="KEQ86145.1"/>
    </source>
</evidence>
<feature type="compositionally biased region" description="Basic residues" evidence="1">
    <location>
        <begin position="84"/>
        <end position="93"/>
    </location>
</feature>
<feature type="compositionally biased region" description="Polar residues" evidence="1">
    <location>
        <begin position="130"/>
        <end position="142"/>
    </location>
</feature>
<evidence type="ECO:0000313" key="3">
    <source>
        <dbReference type="Proteomes" id="UP000030706"/>
    </source>
</evidence>
<dbReference type="RefSeq" id="XP_029762332.1">
    <property type="nucleotide sequence ID" value="XM_029907709.1"/>
</dbReference>
<feature type="region of interest" description="Disordered" evidence="1">
    <location>
        <begin position="184"/>
        <end position="226"/>
    </location>
</feature>
<dbReference type="Proteomes" id="UP000030706">
    <property type="component" value="Unassembled WGS sequence"/>
</dbReference>
<sequence>MSNFDNTHSVYNTRVKRLGNFVTSSAPFGMWTYPDPLDGPSIAPCYGPYGEAAPPVFLREAVSLLPAANIIKSDILRRWERGTKSGKRRKSKLNKGGNLDVQEYASSDSSTTGGSGSGSNSNASSAATTPTEMSPQNSQATHDSQHDLGLVVAQTHQMYPSRGYKNLRLLTLNRETFAAAAANDHLPRPPRAPGTAQAAIAEQRKRSHDRIESEEVMQSRKSYRRE</sequence>
<name>A0A074XKW6_AURPU</name>
<organism evidence="2 3">
    <name type="scientific">Aureobasidium pullulans EXF-150</name>
    <dbReference type="NCBI Taxonomy" id="1043002"/>
    <lineage>
        <taxon>Eukaryota</taxon>
        <taxon>Fungi</taxon>
        <taxon>Dikarya</taxon>
        <taxon>Ascomycota</taxon>
        <taxon>Pezizomycotina</taxon>
        <taxon>Dothideomycetes</taxon>
        <taxon>Dothideomycetidae</taxon>
        <taxon>Dothideales</taxon>
        <taxon>Saccotheciaceae</taxon>
        <taxon>Aureobasidium</taxon>
    </lineage>
</organism>
<protein>
    <submittedName>
        <fullName evidence="2">Uncharacterized protein</fullName>
    </submittedName>
</protein>
<feature type="region of interest" description="Disordered" evidence="1">
    <location>
        <begin position="82"/>
        <end position="144"/>
    </location>
</feature>
<proteinExistence type="predicted"/>
<evidence type="ECO:0000256" key="1">
    <source>
        <dbReference type="SAM" id="MobiDB-lite"/>
    </source>
</evidence>
<dbReference type="EMBL" id="KL584979">
    <property type="protein sequence ID" value="KEQ86145.1"/>
    <property type="molecule type" value="Genomic_DNA"/>
</dbReference>
<accession>A0A074XKW6</accession>
<dbReference type="HOGENOM" id="CLU_1224538_0_0_1"/>
<keyword evidence="3" id="KW-1185">Reference proteome</keyword>
<dbReference type="AlphaFoldDB" id="A0A074XKW6"/>
<gene>
    <name evidence="2" type="ORF">M438DRAFT_364293</name>
</gene>
<dbReference type="GeneID" id="40750015"/>
<feature type="compositionally biased region" description="Low complexity" evidence="1">
    <location>
        <begin position="105"/>
        <end position="129"/>
    </location>
</feature>